<dbReference type="Proteomes" id="UP001374535">
    <property type="component" value="Chromosome 1"/>
</dbReference>
<reference evidence="2 3" key="1">
    <citation type="journal article" date="2023" name="Life. Sci Alliance">
        <title>Evolutionary insights into 3D genome organization and epigenetic landscape of Vigna mungo.</title>
        <authorList>
            <person name="Junaid A."/>
            <person name="Singh B."/>
            <person name="Bhatia S."/>
        </authorList>
    </citation>
    <scope>NUCLEOTIDE SEQUENCE [LARGE SCALE GENOMIC DNA]</scope>
    <source>
        <strain evidence="2">Urdbean</strain>
    </source>
</reference>
<feature type="compositionally biased region" description="Polar residues" evidence="1">
    <location>
        <begin position="103"/>
        <end position="119"/>
    </location>
</feature>
<keyword evidence="3" id="KW-1185">Reference proteome</keyword>
<evidence type="ECO:0000313" key="3">
    <source>
        <dbReference type="Proteomes" id="UP001374535"/>
    </source>
</evidence>
<feature type="region of interest" description="Disordered" evidence="1">
    <location>
        <begin position="103"/>
        <end position="133"/>
    </location>
</feature>
<evidence type="ECO:0000313" key="2">
    <source>
        <dbReference type="EMBL" id="WVZ22785.1"/>
    </source>
</evidence>
<dbReference type="EMBL" id="CP144700">
    <property type="protein sequence ID" value="WVZ22785.1"/>
    <property type="molecule type" value="Genomic_DNA"/>
</dbReference>
<gene>
    <name evidence="2" type="ORF">V8G54_001329</name>
</gene>
<name>A0AAQ3P6Y2_VIGMU</name>
<organism evidence="2 3">
    <name type="scientific">Vigna mungo</name>
    <name type="common">Black gram</name>
    <name type="synonym">Phaseolus mungo</name>
    <dbReference type="NCBI Taxonomy" id="3915"/>
    <lineage>
        <taxon>Eukaryota</taxon>
        <taxon>Viridiplantae</taxon>
        <taxon>Streptophyta</taxon>
        <taxon>Embryophyta</taxon>
        <taxon>Tracheophyta</taxon>
        <taxon>Spermatophyta</taxon>
        <taxon>Magnoliopsida</taxon>
        <taxon>eudicotyledons</taxon>
        <taxon>Gunneridae</taxon>
        <taxon>Pentapetalae</taxon>
        <taxon>rosids</taxon>
        <taxon>fabids</taxon>
        <taxon>Fabales</taxon>
        <taxon>Fabaceae</taxon>
        <taxon>Papilionoideae</taxon>
        <taxon>50 kb inversion clade</taxon>
        <taxon>NPAAA clade</taxon>
        <taxon>indigoferoid/millettioid clade</taxon>
        <taxon>Phaseoleae</taxon>
        <taxon>Vigna</taxon>
    </lineage>
</organism>
<proteinExistence type="predicted"/>
<protein>
    <submittedName>
        <fullName evidence="2">Uncharacterized protein</fullName>
    </submittedName>
</protein>
<sequence length="163" mass="18313">MKEKETYSHSAFERFVAIGRILPRELGSSISFPVKSCFQSISFPFALVQVDDHREGNANMAQTQAIARRVMHPWWLVILRLHHLRLPRPTTLTSMMEASKTNTSCYSSPHGSALSTKQMSDASDSPSASAHMTSQGCSMIRDVPALVFRFPLSYQQRKALNKL</sequence>
<accession>A0AAQ3P6Y2</accession>
<feature type="compositionally biased region" description="Low complexity" evidence="1">
    <location>
        <begin position="120"/>
        <end position="130"/>
    </location>
</feature>
<dbReference type="AlphaFoldDB" id="A0AAQ3P6Y2"/>
<evidence type="ECO:0000256" key="1">
    <source>
        <dbReference type="SAM" id="MobiDB-lite"/>
    </source>
</evidence>